<dbReference type="GO" id="GO:0008270">
    <property type="term" value="F:zinc ion binding"/>
    <property type="evidence" value="ECO:0007669"/>
    <property type="project" value="UniProtKB-KW"/>
</dbReference>
<keyword evidence="4" id="KW-0539">Nucleus</keyword>
<feature type="domain" description="TFIIS central" evidence="6">
    <location>
        <begin position="221"/>
        <end position="352"/>
    </location>
</feature>
<protein>
    <submittedName>
        <fullName evidence="10">ADP-ribose pyrophosphatase</fullName>
    </submittedName>
</protein>
<dbReference type="InterPro" id="IPR003618">
    <property type="entry name" value="TFIIS_cen_dom"/>
</dbReference>
<evidence type="ECO:0000256" key="1">
    <source>
        <dbReference type="ARBA" id="ARBA00022723"/>
    </source>
</evidence>
<sequence length="449" mass="49759">MGDESRVEKRPREVDGSDGEELKRTKTHEEEFDELFEDGYFDEPVETPEESARKEFVSGLSENGFRVTEEELLDLLSALKDKVPSWGVAVERRCLGLFLGCIARSTRSCRIAFVAQDGLKLIGQVLKEAVERLEANENREEAGMLVLACLACLKALPLGRASLWEHRQSIGKPFDGLHKWCASQKSALAAELRAPTLELCARWRRQPKPAAQEQSPEDKAMRRRVVDLISQGLSGLGAPSPTSPQKSPVGPLPSPAQLPNNLVAAEVENLLWGRYGRAKAHEYRHHARMLRTNLSNAGNAELRARVLSGELKPEELVSMDSNALAPEDMRKRRQEAQEKAMKESIVEELVPLRGDGVSDNDHFFDRGADQNTAPAVWVSPSKEKNREEKEKKEQEAAALPMLPPPTPFTMTVPAPAPVDVSTIEIMPTPGPDDDDEDELSVLRFLSAAP</sequence>
<reference evidence="9" key="2">
    <citation type="submission" date="2024-04" db="EMBL/GenBank/DDBJ databases">
        <authorList>
            <person name="Chen Y."/>
            <person name="Shah S."/>
            <person name="Dougan E. K."/>
            <person name="Thang M."/>
            <person name="Chan C."/>
        </authorList>
    </citation>
    <scope>NUCLEOTIDE SEQUENCE [LARGE SCALE GENOMIC DNA]</scope>
</reference>
<dbReference type="InterPro" id="IPR036575">
    <property type="entry name" value="TFIIS_cen_dom_sf"/>
</dbReference>
<dbReference type="Gene3D" id="1.10.472.30">
    <property type="entry name" value="Transcription elongation factor S-II, central domain"/>
    <property type="match status" value="1"/>
</dbReference>
<dbReference type="OrthoDB" id="419537at2759"/>
<dbReference type="Proteomes" id="UP001152797">
    <property type="component" value="Unassembled WGS sequence"/>
</dbReference>
<dbReference type="EMBL" id="CAMXCT030001833">
    <property type="protein sequence ID" value="CAL4780749.1"/>
    <property type="molecule type" value="Genomic_DNA"/>
</dbReference>
<evidence type="ECO:0000256" key="5">
    <source>
        <dbReference type="SAM" id="MobiDB-lite"/>
    </source>
</evidence>
<evidence type="ECO:0000313" key="8">
    <source>
        <dbReference type="EMBL" id="CAI3993437.1"/>
    </source>
</evidence>
<feature type="region of interest" description="Disordered" evidence="5">
    <location>
        <begin position="365"/>
        <end position="414"/>
    </location>
</feature>
<evidence type="ECO:0000313" key="7">
    <source>
        <dbReference type="EMBL" id="CAI3989270.1"/>
    </source>
</evidence>
<accession>A0A9P1CJH6</accession>
<dbReference type="EMBL" id="CAMXCT020001351">
    <property type="protein sequence ID" value="CAL1142645.1"/>
    <property type="molecule type" value="Genomic_DNA"/>
</dbReference>
<comment type="caution">
    <text evidence="8">The sequence shown here is derived from an EMBL/GenBank/DDBJ whole genome shotgun (WGS) entry which is preliminary data.</text>
</comment>
<proteinExistence type="predicted"/>
<reference evidence="8" key="1">
    <citation type="submission" date="2022-10" db="EMBL/GenBank/DDBJ databases">
        <authorList>
            <person name="Chen Y."/>
            <person name="Dougan E. K."/>
            <person name="Chan C."/>
            <person name="Rhodes N."/>
            <person name="Thang M."/>
        </authorList>
    </citation>
    <scope>NUCLEOTIDE SEQUENCE</scope>
</reference>
<dbReference type="PANTHER" id="PTHR11477">
    <property type="entry name" value="TRANSCRIPTION FACTOR S-II ZINC FINGER DOMAIN-CONTAINING PROTEIN"/>
    <property type="match status" value="1"/>
</dbReference>
<evidence type="ECO:0000256" key="2">
    <source>
        <dbReference type="ARBA" id="ARBA00022771"/>
    </source>
</evidence>
<dbReference type="AlphaFoldDB" id="A0A9P1CJH6"/>
<gene>
    <name evidence="7" type="ORF">C1SCF055_LOCUS16356</name>
    <name evidence="8" type="ORF">C1SCF055_LOCUS20188</name>
</gene>
<keyword evidence="2" id="KW-0863">Zinc-finger</keyword>
<feature type="region of interest" description="Disordered" evidence="5">
    <location>
        <begin position="1"/>
        <end position="28"/>
    </location>
</feature>
<keyword evidence="1" id="KW-0479">Metal-binding</keyword>
<dbReference type="EMBL" id="CAMXCT030001351">
    <property type="protein sequence ID" value="CAL4776582.1"/>
    <property type="molecule type" value="Genomic_DNA"/>
</dbReference>
<dbReference type="Pfam" id="PF07500">
    <property type="entry name" value="TFIIS_M"/>
    <property type="match status" value="1"/>
</dbReference>
<dbReference type="PANTHER" id="PTHR11477:SF0">
    <property type="entry name" value="IP08861P-RELATED"/>
    <property type="match status" value="1"/>
</dbReference>
<dbReference type="PROSITE" id="PS51321">
    <property type="entry name" value="TFIIS_CENTRAL"/>
    <property type="match status" value="1"/>
</dbReference>
<dbReference type="SUPFAM" id="SSF46942">
    <property type="entry name" value="Elongation factor TFIIS domain 2"/>
    <property type="match status" value="1"/>
</dbReference>
<dbReference type="SMART" id="SM00510">
    <property type="entry name" value="TFS2M"/>
    <property type="match status" value="1"/>
</dbReference>
<dbReference type="EMBL" id="CAMXCT010001351">
    <property type="protein sequence ID" value="CAI3989270.1"/>
    <property type="molecule type" value="Genomic_DNA"/>
</dbReference>
<evidence type="ECO:0000259" key="6">
    <source>
        <dbReference type="PROSITE" id="PS51321"/>
    </source>
</evidence>
<evidence type="ECO:0000256" key="4">
    <source>
        <dbReference type="ARBA" id="ARBA00023242"/>
    </source>
</evidence>
<organism evidence="8">
    <name type="scientific">Cladocopium goreaui</name>
    <dbReference type="NCBI Taxonomy" id="2562237"/>
    <lineage>
        <taxon>Eukaryota</taxon>
        <taxon>Sar</taxon>
        <taxon>Alveolata</taxon>
        <taxon>Dinophyceae</taxon>
        <taxon>Suessiales</taxon>
        <taxon>Symbiodiniaceae</taxon>
        <taxon>Cladocopium</taxon>
    </lineage>
</organism>
<keyword evidence="11" id="KW-1185">Reference proteome</keyword>
<feature type="compositionally biased region" description="Basic and acidic residues" evidence="5">
    <location>
        <begin position="381"/>
        <end position="395"/>
    </location>
</feature>
<feature type="region of interest" description="Disordered" evidence="5">
    <location>
        <begin position="233"/>
        <end position="257"/>
    </location>
</feature>
<dbReference type="EMBL" id="CAMXCT010001833">
    <property type="protein sequence ID" value="CAI3993437.1"/>
    <property type="molecule type" value="Genomic_DNA"/>
</dbReference>
<dbReference type="GO" id="GO:0006351">
    <property type="term" value="P:DNA-templated transcription"/>
    <property type="evidence" value="ECO:0007669"/>
    <property type="project" value="InterPro"/>
</dbReference>
<evidence type="ECO:0000313" key="10">
    <source>
        <dbReference type="EMBL" id="CAL4776582.1"/>
    </source>
</evidence>
<evidence type="ECO:0000256" key="3">
    <source>
        <dbReference type="ARBA" id="ARBA00022833"/>
    </source>
</evidence>
<dbReference type="GO" id="GO:0005634">
    <property type="term" value="C:nucleus"/>
    <property type="evidence" value="ECO:0007669"/>
    <property type="project" value="TreeGrafter"/>
</dbReference>
<dbReference type="EMBL" id="CAMXCT020001833">
    <property type="protein sequence ID" value="CAL1146812.1"/>
    <property type="molecule type" value="Genomic_DNA"/>
</dbReference>
<name>A0A9P1CJH6_9DINO</name>
<evidence type="ECO:0000313" key="9">
    <source>
        <dbReference type="EMBL" id="CAL1142645.1"/>
    </source>
</evidence>
<evidence type="ECO:0000313" key="11">
    <source>
        <dbReference type="Proteomes" id="UP001152797"/>
    </source>
</evidence>
<keyword evidence="3" id="KW-0862">Zinc</keyword>